<dbReference type="Pfam" id="PF00884">
    <property type="entry name" value="Sulfatase"/>
    <property type="match status" value="1"/>
</dbReference>
<dbReference type="InterPro" id="IPR017850">
    <property type="entry name" value="Alkaline_phosphatase_core_sf"/>
</dbReference>
<evidence type="ECO:0000313" key="3">
    <source>
        <dbReference type="EMBL" id="EME57003.1"/>
    </source>
</evidence>
<reference evidence="3 4" key="1">
    <citation type="journal article" date="2013" name="Genome Announc.">
        <title>Draft Genome Sequence of Rhodococcus ruber Strain BKS 20-38.</title>
        <authorList>
            <person name="Bala M."/>
            <person name="Kumar S."/>
            <person name="Raghava G.P."/>
            <person name="Mayilraj S."/>
        </authorList>
    </citation>
    <scope>NUCLEOTIDE SEQUENCE [LARGE SCALE GENOMIC DNA]</scope>
    <source>
        <strain evidence="3 4">BKS 20-38</strain>
    </source>
</reference>
<dbReference type="PATRIC" id="fig|1278076.4.peg.4502"/>
<dbReference type="SUPFAM" id="SSF53649">
    <property type="entry name" value="Alkaline phosphatase-like"/>
    <property type="match status" value="1"/>
</dbReference>
<evidence type="ECO:0000313" key="4">
    <source>
        <dbReference type="Proteomes" id="UP000011731"/>
    </source>
</evidence>
<dbReference type="PANTHER" id="PTHR42693:SF43">
    <property type="entry name" value="BLL2667 PROTEIN"/>
    <property type="match status" value="1"/>
</dbReference>
<dbReference type="CDD" id="cd16025">
    <property type="entry name" value="PAS_like"/>
    <property type="match status" value="1"/>
</dbReference>
<protein>
    <submittedName>
        <fullName evidence="3">Arylsulfatase</fullName>
    </submittedName>
</protein>
<dbReference type="InterPro" id="IPR050738">
    <property type="entry name" value="Sulfatase"/>
</dbReference>
<evidence type="ECO:0000256" key="1">
    <source>
        <dbReference type="ARBA" id="ARBA00008779"/>
    </source>
</evidence>
<dbReference type="Gene3D" id="3.30.1120.10">
    <property type="match status" value="1"/>
</dbReference>
<evidence type="ECO:0000259" key="2">
    <source>
        <dbReference type="Pfam" id="PF00884"/>
    </source>
</evidence>
<feature type="domain" description="Sulfatase N-terminal" evidence="2">
    <location>
        <begin position="41"/>
        <end position="453"/>
    </location>
</feature>
<comment type="caution">
    <text evidence="3">The sequence shown here is derived from an EMBL/GenBank/DDBJ whole genome shotgun (WGS) entry which is preliminary data.</text>
</comment>
<dbReference type="RefSeq" id="WP_003938452.1">
    <property type="nucleotide sequence ID" value="NZ_AOEX01000079.1"/>
</dbReference>
<dbReference type="AlphaFoldDB" id="M2Z829"/>
<dbReference type="EMBL" id="AOEX01000079">
    <property type="protein sequence ID" value="EME57003.1"/>
    <property type="molecule type" value="Genomic_DNA"/>
</dbReference>
<comment type="similarity">
    <text evidence="1">Belongs to the sulfatase family.</text>
</comment>
<dbReference type="PANTHER" id="PTHR42693">
    <property type="entry name" value="ARYLSULFATASE FAMILY MEMBER"/>
    <property type="match status" value="1"/>
</dbReference>
<dbReference type="InterPro" id="IPR000917">
    <property type="entry name" value="Sulfatase_N"/>
</dbReference>
<organism evidence="3 4">
    <name type="scientific">Rhodococcus ruber BKS 20-38</name>
    <dbReference type="NCBI Taxonomy" id="1278076"/>
    <lineage>
        <taxon>Bacteria</taxon>
        <taxon>Bacillati</taxon>
        <taxon>Actinomycetota</taxon>
        <taxon>Actinomycetes</taxon>
        <taxon>Mycobacteriales</taxon>
        <taxon>Nocardiaceae</taxon>
        <taxon>Rhodococcus</taxon>
    </lineage>
</organism>
<keyword evidence="4" id="KW-1185">Reference proteome</keyword>
<dbReference type="Gene3D" id="3.40.720.10">
    <property type="entry name" value="Alkaline Phosphatase, subunit A"/>
    <property type="match status" value="1"/>
</dbReference>
<gene>
    <name evidence="3" type="ORF">G352_21946</name>
</gene>
<proteinExistence type="inferred from homology"/>
<name>M2Z829_9NOCA</name>
<dbReference type="Proteomes" id="UP000011731">
    <property type="component" value="Unassembled WGS sequence"/>
</dbReference>
<sequence>MNRYSLPIDISTDRHVPAFDVRKQEPKYEAPSPVRPPEGAPNVLVILLDDVGFGASSAFGGPCRMPAAEALADNGARFSRFHTTALCSPTRAALLSGRNHHSVGMGGVPETATSSPGYNALRPRSCATVAQTLSYNGYATGAFGKMHQTPPWEQTVAGPFDHWPTREGFDKFYGFVGAETNQFTPNLYDGTTPIETPGTEADGYHLSEDLVDQAIRWTESVRTLDPDKPWFCYLSFGACHTPFHLPRDWRTRYRGEFSAGWDAQREITLARQKELGVVPQDAELGPWTPGVPHWDELDDAQKAVAERLMEAYAAFAEHTDEQVGRMIAELQARGELDNTLVFYILGDNGASAEGGLEGTMNEMAGVNGLHVTAADLVNRIDDVGGPMSYALYPAGWAVAMDTPYQWTKQVASHYGGTRNGMIVHWPETLTTPGIRNQWHHCIDVAPTILEAAGLPEPTTVDGVAQRPYEGVSMLYCFDDESAPDRHTTQYFEMFGNRGIYHHGWTAVTKHRTPWTMAAIEAVDFDDDVWELYDTNTDWSQAVNLADRYPDKLEELKRLFVAEATRYQVFPLDDRLSERFDPAVAGRRTLMSGRTELTVRPGNDRLREDSVPNLKNTSFRITASIDSGPKSPHGVVAAQGGRFGGWALYCIDGRMTFCHNLCDVERYYVRTEPVAPGRHKIEFVFDYDGGGVGRGGSGSILVDGTCVGEGRIERTVPYVFSVDEVLSIGRDRGTPVSEEYRADESSVFDGTVEYVTFTTEDGAGDVEQRLRATLATH</sequence>
<accession>M2Z829</accession>